<dbReference type="InterPro" id="IPR050731">
    <property type="entry name" value="HRD1_E3_ubiq-ligases"/>
</dbReference>
<name>A0A164QJE8_9CRUS</name>
<feature type="domain" description="RING-type" evidence="11">
    <location>
        <begin position="591"/>
        <end position="632"/>
    </location>
</feature>
<evidence type="ECO:0000256" key="9">
    <source>
        <dbReference type="SAM" id="MobiDB-lite"/>
    </source>
</evidence>
<evidence type="ECO:0000313" key="12">
    <source>
        <dbReference type="EMBL" id="KZS07809.1"/>
    </source>
</evidence>
<dbReference type="InterPro" id="IPR001841">
    <property type="entry name" value="Znf_RING"/>
</dbReference>
<evidence type="ECO:0000256" key="6">
    <source>
        <dbReference type="ARBA" id="ARBA00022989"/>
    </source>
</evidence>
<keyword evidence="2 10" id="KW-0812">Transmembrane</keyword>
<dbReference type="SMART" id="SM00184">
    <property type="entry name" value="RING"/>
    <property type="match status" value="1"/>
</dbReference>
<comment type="subcellular location">
    <subcellularLocation>
        <location evidence="1">Membrane</location>
        <topology evidence="1">Multi-pass membrane protein</topology>
    </subcellularLocation>
</comment>
<evidence type="ECO:0000256" key="4">
    <source>
        <dbReference type="ARBA" id="ARBA00022771"/>
    </source>
</evidence>
<keyword evidence="5" id="KW-0862">Zinc</keyword>
<keyword evidence="13" id="KW-1185">Reference proteome</keyword>
<dbReference type="InterPro" id="IPR025754">
    <property type="entry name" value="TRC8_N_dom"/>
</dbReference>
<dbReference type="GO" id="GO:0008270">
    <property type="term" value="F:zinc ion binding"/>
    <property type="evidence" value="ECO:0007669"/>
    <property type="project" value="UniProtKB-KW"/>
</dbReference>
<dbReference type="PANTHER" id="PTHR22763">
    <property type="entry name" value="RING ZINC FINGER PROTEIN"/>
    <property type="match status" value="1"/>
</dbReference>
<feature type="transmembrane region" description="Helical" evidence="10">
    <location>
        <begin position="58"/>
        <end position="77"/>
    </location>
</feature>
<dbReference type="Pfam" id="PF13705">
    <property type="entry name" value="TRC8_N"/>
    <property type="match status" value="1"/>
</dbReference>
<keyword evidence="3" id="KW-0479">Metal-binding</keyword>
<organism evidence="12 13">
    <name type="scientific">Daphnia magna</name>
    <dbReference type="NCBI Taxonomy" id="35525"/>
    <lineage>
        <taxon>Eukaryota</taxon>
        <taxon>Metazoa</taxon>
        <taxon>Ecdysozoa</taxon>
        <taxon>Arthropoda</taxon>
        <taxon>Crustacea</taxon>
        <taxon>Branchiopoda</taxon>
        <taxon>Diplostraca</taxon>
        <taxon>Cladocera</taxon>
        <taxon>Anomopoda</taxon>
        <taxon>Daphniidae</taxon>
        <taxon>Daphnia</taxon>
    </lineage>
</organism>
<dbReference type="OrthoDB" id="4348522at2759"/>
<feature type="transmembrane region" description="Helical" evidence="10">
    <location>
        <begin position="414"/>
        <end position="433"/>
    </location>
</feature>
<feature type="compositionally biased region" description="Polar residues" evidence="9">
    <location>
        <begin position="692"/>
        <end position="713"/>
    </location>
</feature>
<evidence type="ECO:0000256" key="8">
    <source>
        <dbReference type="PROSITE-ProRule" id="PRU00175"/>
    </source>
</evidence>
<keyword evidence="6 10" id="KW-1133">Transmembrane helix</keyword>
<evidence type="ECO:0000256" key="3">
    <source>
        <dbReference type="ARBA" id="ARBA00022723"/>
    </source>
</evidence>
<reference evidence="12 13" key="1">
    <citation type="submission" date="2016-03" db="EMBL/GenBank/DDBJ databases">
        <title>EvidentialGene: Evidence-directed Construction of Genes on Genomes.</title>
        <authorList>
            <person name="Gilbert D.G."/>
            <person name="Choi J.-H."/>
            <person name="Mockaitis K."/>
            <person name="Colbourne J."/>
            <person name="Pfrender M."/>
        </authorList>
    </citation>
    <scope>NUCLEOTIDE SEQUENCE [LARGE SCALE GENOMIC DNA]</scope>
    <source>
        <strain evidence="12 13">Xinb3</strain>
        <tissue evidence="12">Complete organism</tissue>
    </source>
</reference>
<accession>A0A164QJE8</accession>
<keyword evidence="7 10" id="KW-0472">Membrane</keyword>
<proteinExistence type="predicted"/>
<evidence type="ECO:0000313" key="13">
    <source>
        <dbReference type="Proteomes" id="UP000076858"/>
    </source>
</evidence>
<keyword evidence="4 8" id="KW-0863">Zinc-finger</keyword>
<evidence type="ECO:0000256" key="2">
    <source>
        <dbReference type="ARBA" id="ARBA00022692"/>
    </source>
</evidence>
<dbReference type="Gene3D" id="3.30.40.10">
    <property type="entry name" value="Zinc/RING finger domain, C3HC4 (zinc finger)"/>
    <property type="match status" value="1"/>
</dbReference>
<feature type="transmembrane region" description="Helical" evidence="10">
    <location>
        <begin position="84"/>
        <end position="104"/>
    </location>
</feature>
<dbReference type="GO" id="GO:0043161">
    <property type="term" value="P:proteasome-mediated ubiquitin-dependent protein catabolic process"/>
    <property type="evidence" value="ECO:0007669"/>
    <property type="project" value="TreeGrafter"/>
</dbReference>
<feature type="transmembrane region" description="Helical" evidence="10">
    <location>
        <begin position="457"/>
        <end position="479"/>
    </location>
</feature>
<feature type="transmembrane region" description="Helical" evidence="10">
    <location>
        <begin position="218"/>
        <end position="235"/>
    </location>
</feature>
<dbReference type="SUPFAM" id="SSF57850">
    <property type="entry name" value="RING/U-box"/>
    <property type="match status" value="1"/>
</dbReference>
<gene>
    <name evidence="12" type="ORF">APZ42_028169</name>
</gene>
<dbReference type="GO" id="GO:0061630">
    <property type="term" value="F:ubiquitin protein ligase activity"/>
    <property type="evidence" value="ECO:0007669"/>
    <property type="project" value="TreeGrafter"/>
</dbReference>
<dbReference type="GO" id="GO:0012505">
    <property type="term" value="C:endomembrane system"/>
    <property type="evidence" value="ECO:0007669"/>
    <property type="project" value="TreeGrafter"/>
</dbReference>
<sequence>MFSTSNWPAIDLTFKGEHFENFASVVLRVPGLMLIDQWSHISSDRLWPQTAEVMDKCYAFIFHLMLIHGLVILIVPLPKLVTIYMHYLSLAALTGASLLSRHFVLIELQDLDKDATFPKSTGVSMTPPTTQLPSVINFSPEYALKFAREFRPPGISSEVPAYQFAERTLIGIGLIVDSMEMDLECFSLLHQLAVLSVQLFIVSCVNFFLDVESNIKRAFLAIYCLPIVIRLSGFAQSDLLLVHNFATAAIILAAIYYVLSCVPAILGELKFLYLYAAHEIEALSLPHLAMDICSRLFVPSQFFVFWLGHCINQLHALLIHPDLVANSGVYSDEWYMVFLCAISQICDSPLTLASTCVAMSYASSIGQAGIKIFILNYQAYAAEQNPHAGLTEGLTMALLAAQTGLIRIKMPQRLAIFSIILFVVVASLIQSVYETTEPMLLALSANKDRHIMRHVRILLLCVFLFAFPLYMTFILCYIFDLNFWTLVVISTCVMTSVQVVGLLVIYYTRAVVRCLEFMVALFVVCAGFHESLVGQWSWSNSVVLVVHCYFNVWQRLQTGWISFLRRREAVKHINALPSASQEQLAVHNDVCAICYQTMNLVGTVRVTRCKHFFHGNCLRKWLYVQEKCPMCSAAITLTQAEESSADAAEAPLSEANKTSSQDRKVHFSFAENQSSGNSESNDVAEETEDGASPSQNIAAASPSGTFPQNQNFDTLLHAAQQDVRQAKLRGAQARHSRSKSESVARILE</sequence>
<dbReference type="Proteomes" id="UP000076858">
    <property type="component" value="Unassembled WGS sequence"/>
</dbReference>
<comment type="caution">
    <text evidence="12">The sequence shown here is derived from an EMBL/GenBank/DDBJ whole genome shotgun (WGS) entry which is preliminary data.</text>
</comment>
<dbReference type="AlphaFoldDB" id="A0A164QJE8"/>
<feature type="transmembrane region" description="Helical" evidence="10">
    <location>
        <begin position="188"/>
        <end position="209"/>
    </location>
</feature>
<feature type="compositionally biased region" description="Polar residues" evidence="9">
    <location>
        <begin position="670"/>
        <end position="681"/>
    </location>
</feature>
<evidence type="ECO:0000256" key="5">
    <source>
        <dbReference type="ARBA" id="ARBA00022833"/>
    </source>
</evidence>
<evidence type="ECO:0000256" key="1">
    <source>
        <dbReference type="ARBA" id="ARBA00004141"/>
    </source>
</evidence>
<dbReference type="GO" id="GO:0016020">
    <property type="term" value="C:membrane"/>
    <property type="evidence" value="ECO:0007669"/>
    <property type="project" value="UniProtKB-SubCell"/>
</dbReference>
<evidence type="ECO:0000256" key="10">
    <source>
        <dbReference type="SAM" id="Phobius"/>
    </source>
</evidence>
<dbReference type="EMBL" id="LRGB01002384">
    <property type="protein sequence ID" value="KZS07809.1"/>
    <property type="molecule type" value="Genomic_DNA"/>
</dbReference>
<feature type="transmembrane region" description="Helical" evidence="10">
    <location>
        <begin position="486"/>
        <end position="507"/>
    </location>
</feature>
<dbReference type="STRING" id="35525.A0A164QJE8"/>
<feature type="compositionally biased region" description="Basic and acidic residues" evidence="9">
    <location>
        <begin position="738"/>
        <end position="748"/>
    </location>
</feature>
<feature type="region of interest" description="Disordered" evidence="9">
    <location>
        <begin position="669"/>
        <end position="748"/>
    </location>
</feature>
<dbReference type="GO" id="GO:0036503">
    <property type="term" value="P:ERAD pathway"/>
    <property type="evidence" value="ECO:0007669"/>
    <property type="project" value="TreeGrafter"/>
</dbReference>
<dbReference type="InterPro" id="IPR013083">
    <property type="entry name" value="Znf_RING/FYVE/PHD"/>
</dbReference>
<evidence type="ECO:0000256" key="7">
    <source>
        <dbReference type="ARBA" id="ARBA00023136"/>
    </source>
</evidence>
<protein>
    <submittedName>
        <fullName evidence="12">RING finger protein 145</fullName>
    </submittedName>
</protein>
<dbReference type="Pfam" id="PF13639">
    <property type="entry name" value="zf-RING_2"/>
    <property type="match status" value="1"/>
</dbReference>
<dbReference type="PROSITE" id="PS50089">
    <property type="entry name" value="ZF_RING_2"/>
    <property type="match status" value="1"/>
</dbReference>
<evidence type="ECO:0000259" key="11">
    <source>
        <dbReference type="PROSITE" id="PS50089"/>
    </source>
</evidence>
<dbReference type="PANTHER" id="PTHR22763:SF191">
    <property type="entry name" value="RING FINGER PROTEIN 145 HOMOLOG"/>
    <property type="match status" value="1"/>
</dbReference>
<feature type="transmembrane region" description="Helical" evidence="10">
    <location>
        <begin position="241"/>
        <end position="266"/>
    </location>
</feature>